<keyword evidence="3" id="KW-0732">Signal</keyword>
<evidence type="ECO:0000256" key="2">
    <source>
        <dbReference type="ARBA" id="ARBA00013194"/>
    </source>
</evidence>
<evidence type="ECO:0000256" key="5">
    <source>
        <dbReference type="ARBA" id="ARBA00023235"/>
    </source>
</evidence>
<organism evidence="8">
    <name type="scientific">Synechocystis sp. PCC 9413</name>
    <dbReference type="NCBI Taxonomy" id="77760"/>
    <lineage>
        <taxon>Bacteria</taxon>
        <taxon>Bacillati</taxon>
        <taxon>Cyanobacteriota</taxon>
        <taxon>Cyanophyceae</taxon>
        <taxon>Synechococcales</taxon>
        <taxon>Merismopediaceae</taxon>
        <taxon>Synechocystis</taxon>
    </lineage>
</organism>
<proteinExistence type="predicted"/>
<dbReference type="PANTHER" id="PTHR47245">
    <property type="entry name" value="PEPTIDYLPROLYL ISOMERASE"/>
    <property type="match status" value="1"/>
</dbReference>
<reference evidence="8" key="1">
    <citation type="journal article" date="2018" name="Science">
        <title>Natural noncanonical protein splicing yields products with diverse ?-amino acid residues.</title>
        <authorList>
            <person name="Morinaka B.I."/>
            <person name="Lakis E."/>
            <person name="Verest M."/>
            <person name="Helf M.J."/>
            <person name="Scalvenzi T."/>
            <person name="Vagstad A.L."/>
            <person name="Sims J."/>
            <person name="Sunagawa S."/>
            <person name="Gugger M."/>
            <person name="Piel J."/>
        </authorList>
    </citation>
    <scope>NUCLEOTIDE SEQUENCE</scope>
    <source>
        <strain evidence="8">PCC 9413</strain>
    </source>
</reference>
<dbReference type="GO" id="GO:0003755">
    <property type="term" value="F:peptidyl-prolyl cis-trans isomerase activity"/>
    <property type="evidence" value="ECO:0007669"/>
    <property type="project" value="UniProtKB-KW"/>
</dbReference>
<evidence type="ECO:0000256" key="3">
    <source>
        <dbReference type="ARBA" id="ARBA00022729"/>
    </source>
</evidence>
<dbReference type="AlphaFoldDB" id="A0A2P0ZGJ1"/>
<protein>
    <recommendedName>
        <fullName evidence="2">peptidylprolyl isomerase</fullName>
        <ecNumber evidence="2">5.2.1.8</ecNumber>
    </recommendedName>
</protein>
<feature type="domain" description="PpiC" evidence="7">
    <location>
        <begin position="117"/>
        <end position="225"/>
    </location>
</feature>
<dbReference type="InterPro" id="IPR000297">
    <property type="entry name" value="PPIase_PpiC"/>
</dbReference>
<evidence type="ECO:0000256" key="6">
    <source>
        <dbReference type="PROSITE-ProRule" id="PRU00278"/>
    </source>
</evidence>
<dbReference type="Pfam" id="PF00639">
    <property type="entry name" value="Rotamase"/>
    <property type="match status" value="1"/>
</dbReference>
<dbReference type="InterPro" id="IPR027304">
    <property type="entry name" value="Trigger_fact/SurA_dom_sf"/>
</dbReference>
<evidence type="ECO:0000256" key="4">
    <source>
        <dbReference type="ARBA" id="ARBA00023110"/>
    </source>
</evidence>
<evidence type="ECO:0000256" key="1">
    <source>
        <dbReference type="ARBA" id="ARBA00000971"/>
    </source>
</evidence>
<dbReference type="EC" id="5.2.1.8" evidence="2"/>
<accession>A0A2P0ZGJ1</accession>
<dbReference type="InterPro" id="IPR046357">
    <property type="entry name" value="PPIase_dom_sf"/>
</dbReference>
<name>A0A2P0ZGJ1_9SYNC</name>
<keyword evidence="5 6" id="KW-0413">Isomerase</keyword>
<dbReference type="SUPFAM" id="SSF109998">
    <property type="entry name" value="Triger factor/SurA peptide-binding domain-like"/>
    <property type="match status" value="1"/>
</dbReference>
<dbReference type="Gene3D" id="3.10.50.40">
    <property type="match status" value="1"/>
</dbReference>
<evidence type="ECO:0000313" key="8">
    <source>
        <dbReference type="EMBL" id="AVH79529.1"/>
    </source>
</evidence>
<dbReference type="EMBL" id="MG373770">
    <property type="protein sequence ID" value="AVH79529.1"/>
    <property type="molecule type" value="Genomic_DNA"/>
</dbReference>
<dbReference type="PROSITE" id="PS50198">
    <property type="entry name" value="PPIC_PPIASE_2"/>
    <property type="match status" value="1"/>
</dbReference>
<evidence type="ECO:0000259" key="7">
    <source>
        <dbReference type="PROSITE" id="PS50198"/>
    </source>
</evidence>
<dbReference type="PANTHER" id="PTHR47245:SF1">
    <property type="entry name" value="FOLDASE PROTEIN PRSA"/>
    <property type="match status" value="1"/>
</dbReference>
<sequence length="254" mass="28534">MTLTAQIQPPQVETATDEAIANYLRYSCQIAEIAAKTEEDALIVKACQELGLTVPDGELQAAGDAFRMQYKLLGASETLAWLAKQRITPEDWTQGIRIKLLTQKLKEHLFLDTIDAHYLANREEYRRVALSQIVVSELSQALEIVQKLRQENASFVAMALEHSQAQLSAKNGGFVGIRFLSTLIPEIREAIAPRCASGTIANASEGDIINPLQTHLGYHILRIEKWFPPSLNESVRAEIMEDLWRNWLINNSHQ</sequence>
<dbReference type="InterPro" id="IPR050245">
    <property type="entry name" value="PrsA_foldase"/>
</dbReference>
<dbReference type="SUPFAM" id="SSF54534">
    <property type="entry name" value="FKBP-like"/>
    <property type="match status" value="1"/>
</dbReference>
<keyword evidence="4 6" id="KW-0697">Rotamase</keyword>
<comment type="catalytic activity">
    <reaction evidence="1">
        <text>[protein]-peptidylproline (omega=180) = [protein]-peptidylproline (omega=0)</text>
        <dbReference type="Rhea" id="RHEA:16237"/>
        <dbReference type="Rhea" id="RHEA-COMP:10747"/>
        <dbReference type="Rhea" id="RHEA-COMP:10748"/>
        <dbReference type="ChEBI" id="CHEBI:83833"/>
        <dbReference type="ChEBI" id="CHEBI:83834"/>
        <dbReference type="EC" id="5.2.1.8"/>
    </reaction>
</comment>